<dbReference type="GeneID" id="93196499"/>
<keyword evidence="1" id="KW-0732">Signal</keyword>
<feature type="signal peptide" evidence="1">
    <location>
        <begin position="1"/>
        <end position="19"/>
    </location>
</feature>
<organism evidence="2 3">
    <name type="scientific">Helicobacter pullorum</name>
    <dbReference type="NCBI Taxonomy" id="35818"/>
    <lineage>
        <taxon>Bacteria</taxon>
        <taxon>Pseudomonadati</taxon>
        <taxon>Campylobacterota</taxon>
        <taxon>Epsilonproteobacteria</taxon>
        <taxon>Campylobacterales</taxon>
        <taxon>Helicobacteraceae</taxon>
        <taxon>Helicobacter</taxon>
    </lineage>
</organism>
<dbReference type="PATRIC" id="fig|35818.11.peg.808"/>
<sequence length="359" mass="40644">MFFKNFCLTLFLGLCLVNAYELKNYEDAKIGKTLSGNKLQEVLKKAKETKKGTEGQKGVKAILPVDSFTFDSTTDILLEVTDVNGNLLYYLAAPNNKSNFCRIDEFIDSENEKTYQWTSYKTAQGATNALADTYGRNFPASGGGDPRVAINSAGMWIYATSYADFADKIIFSRNEWNKNASGGVRDDYFHSLINADGTLQITSKITNYSVDMVKTSQPYPLNQWVYIQAYQSGNSYTIGWKTADGTEHIAGPKTFARQADIVADTFKTFLQDYQGKNDCVMVREFFWQPGVNMFEIMDNYNAVDKEIEQIQRKVFRLDTIFVNEINKAIMGQPSSLTLNDFDVYVDNNYTIYVVDIRGF</sequence>
<proteinExistence type="predicted"/>
<dbReference type="Proteomes" id="UP000037997">
    <property type="component" value="Unassembled WGS sequence"/>
</dbReference>
<accession>A0A0N1ELL6</accession>
<reference evidence="2 3" key="1">
    <citation type="submission" date="2014-06" db="EMBL/GenBank/DDBJ databases">
        <title>Helicobacter pullorum isolates in fresh chicken meat - phenotypic and genotypic features.</title>
        <authorList>
            <person name="Borges V."/>
            <person name="Santos A."/>
            <person name="Correia C.B."/>
            <person name="Saraiva M."/>
            <person name="Menard A."/>
            <person name="Vieira L."/>
            <person name="Sampaio D.A."/>
            <person name="Gomes J.P."/>
            <person name="Oleastro M."/>
        </authorList>
    </citation>
    <scope>NUCLEOTIDE SEQUENCE [LARGE SCALE GENOMIC DNA]</scope>
    <source>
        <strain evidence="2 3">229334/12</strain>
    </source>
</reference>
<feature type="chain" id="PRO_5041039217" evidence="1">
    <location>
        <begin position="20"/>
        <end position="359"/>
    </location>
</feature>
<protein>
    <submittedName>
        <fullName evidence="2">Uncharacterized protein</fullName>
    </submittedName>
</protein>
<evidence type="ECO:0000313" key="2">
    <source>
        <dbReference type="EMBL" id="KPH56223.1"/>
    </source>
</evidence>
<comment type="caution">
    <text evidence="2">The sequence shown here is derived from an EMBL/GenBank/DDBJ whole genome shotgun (WGS) entry which is preliminary data.</text>
</comment>
<dbReference type="AlphaFoldDB" id="A0A0N1ELL6"/>
<evidence type="ECO:0000256" key="1">
    <source>
        <dbReference type="SAM" id="SignalP"/>
    </source>
</evidence>
<gene>
    <name evidence="2" type="ORF">HPU229334_04070</name>
</gene>
<dbReference type="RefSeq" id="WP_054197786.1">
    <property type="nucleotide sequence ID" value="NZ_JNOC01000017.1"/>
</dbReference>
<evidence type="ECO:0000313" key="3">
    <source>
        <dbReference type="Proteomes" id="UP000037997"/>
    </source>
</evidence>
<dbReference type="EMBL" id="JNOC01000017">
    <property type="protein sequence ID" value="KPH56223.1"/>
    <property type="molecule type" value="Genomic_DNA"/>
</dbReference>
<name>A0A0N1ELL6_9HELI</name>